<keyword evidence="2" id="KW-1185">Reference proteome</keyword>
<protein>
    <submittedName>
        <fullName evidence="1">Glucose transporter</fullName>
    </submittedName>
</protein>
<evidence type="ECO:0000313" key="2">
    <source>
        <dbReference type="Proteomes" id="UP000198211"/>
    </source>
</evidence>
<gene>
    <name evidence="1" type="ORF">PHMEG_00011804</name>
</gene>
<keyword evidence="1" id="KW-0813">Transport</keyword>
<reference evidence="2" key="1">
    <citation type="submission" date="2017-03" db="EMBL/GenBank/DDBJ databases">
        <title>Phytopthora megakarya and P. palmivora, two closely related causual agents of cacao black pod achieved similar genome size and gene model numbers by different mechanisms.</title>
        <authorList>
            <person name="Ali S."/>
            <person name="Shao J."/>
            <person name="Larry D.J."/>
            <person name="Kronmiller B."/>
            <person name="Shen D."/>
            <person name="Strem M.D."/>
            <person name="Melnick R.L."/>
            <person name="Guiltinan M.J."/>
            <person name="Tyler B.M."/>
            <person name="Meinhardt L.W."/>
            <person name="Bailey B.A."/>
        </authorList>
    </citation>
    <scope>NUCLEOTIDE SEQUENCE [LARGE SCALE GENOMIC DNA]</scope>
    <source>
        <strain evidence="2">zdho120</strain>
    </source>
</reference>
<dbReference type="Proteomes" id="UP000198211">
    <property type="component" value="Unassembled WGS sequence"/>
</dbReference>
<name>A0A225WBC2_9STRA</name>
<comment type="caution">
    <text evidence="1">The sequence shown here is derived from an EMBL/GenBank/DDBJ whole genome shotgun (WGS) entry which is preliminary data.</text>
</comment>
<organism evidence="1 2">
    <name type="scientific">Phytophthora megakarya</name>
    <dbReference type="NCBI Taxonomy" id="4795"/>
    <lineage>
        <taxon>Eukaryota</taxon>
        <taxon>Sar</taxon>
        <taxon>Stramenopiles</taxon>
        <taxon>Oomycota</taxon>
        <taxon>Peronosporomycetes</taxon>
        <taxon>Peronosporales</taxon>
        <taxon>Peronosporaceae</taxon>
        <taxon>Phytophthora</taxon>
    </lineage>
</organism>
<evidence type="ECO:0000313" key="1">
    <source>
        <dbReference type="EMBL" id="OWZ14674.1"/>
    </source>
</evidence>
<proteinExistence type="predicted"/>
<dbReference type="EMBL" id="NBNE01001284">
    <property type="protein sequence ID" value="OWZ14674.1"/>
    <property type="molecule type" value="Genomic_DNA"/>
</dbReference>
<accession>A0A225WBC2</accession>
<sequence length="87" mass="9897">MGLPPAWRHPHQRLQQCHQATRQLKPETLLNISGLVHYCSDGSTLQKNPSQYNYAALSNASHRPVAEDTYLMLVDHSKLEWSFAVNV</sequence>
<keyword evidence="1" id="KW-0762">Sugar transport</keyword>
<dbReference type="AlphaFoldDB" id="A0A225WBC2"/>